<sequence>MKNFHQNCPLFRNLENEDSALAALCARNKNYEKGEFLLHAGEPTREFGILTRGTAHIVREDEEGNPVLVAELGSGELFAEAFALVGTPLAVSVIAASDCEALWLRAQKFADADANLQPVAANLLQILAQKSVALTERVECLSRRTLRGKVLCYLKKESERIGSDSFTIPFDRQALADFLGTDRSALSAMLSKLQREGALEFHKNRFRLKNI</sequence>
<dbReference type="PANTHER" id="PTHR24567:SF58">
    <property type="entry name" value="CYCLIC AMP-BINDING REGULATORY PROTEIN"/>
    <property type="match status" value="1"/>
</dbReference>
<accession>A0A4Q2K541</accession>
<dbReference type="PANTHER" id="PTHR24567">
    <property type="entry name" value="CRP FAMILY TRANSCRIPTIONAL REGULATORY PROTEIN"/>
    <property type="match status" value="1"/>
</dbReference>
<keyword evidence="1" id="KW-0805">Transcription regulation</keyword>
<evidence type="ECO:0000256" key="1">
    <source>
        <dbReference type="ARBA" id="ARBA00023015"/>
    </source>
</evidence>
<dbReference type="Pfam" id="PF00027">
    <property type="entry name" value="cNMP_binding"/>
    <property type="match status" value="1"/>
</dbReference>
<name>A0A4Q2K541_9FIRM</name>
<feature type="domain" description="HTH crp-type" evidence="5">
    <location>
        <begin position="144"/>
        <end position="211"/>
    </location>
</feature>
<dbReference type="InterPro" id="IPR012318">
    <property type="entry name" value="HTH_CRP"/>
</dbReference>
<dbReference type="InterPro" id="IPR018490">
    <property type="entry name" value="cNMP-bd_dom_sf"/>
</dbReference>
<evidence type="ECO:0000256" key="3">
    <source>
        <dbReference type="ARBA" id="ARBA00023163"/>
    </source>
</evidence>
<comment type="caution">
    <text evidence="6">The sequence shown here is derived from an EMBL/GenBank/DDBJ whole genome shotgun (WGS) entry which is preliminary data.</text>
</comment>
<keyword evidence="3" id="KW-0804">Transcription</keyword>
<dbReference type="SUPFAM" id="SSF46785">
    <property type="entry name" value="Winged helix' DNA-binding domain"/>
    <property type="match status" value="1"/>
</dbReference>
<dbReference type="Gene3D" id="2.60.120.10">
    <property type="entry name" value="Jelly Rolls"/>
    <property type="match status" value="1"/>
</dbReference>
<dbReference type="Pfam" id="PF13545">
    <property type="entry name" value="HTH_Crp_2"/>
    <property type="match status" value="1"/>
</dbReference>
<dbReference type="GO" id="GO:0003700">
    <property type="term" value="F:DNA-binding transcription factor activity"/>
    <property type="evidence" value="ECO:0007669"/>
    <property type="project" value="TreeGrafter"/>
</dbReference>
<dbReference type="PROSITE" id="PS51063">
    <property type="entry name" value="HTH_CRP_2"/>
    <property type="match status" value="1"/>
</dbReference>
<evidence type="ECO:0000313" key="6">
    <source>
        <dbReference type="EMBL" id="RXZ58062.1"/>
    </source>
</evidence>
<dbReference type="SMART" id="SM00100">
    <property type="entry name" value="cNMP"/>
    <property type="match status" value="1"/>
</dbReference>
<dbReference type="InterPro" id="IPR000595">
    <property type="entry name" value="cNMP-bd_dom"/>
</dbReference>
<organism evidence="6 7">
    <name type="scientific">Candidatus Borkfalkia ceftriaxoniphila</name>
    <dbReference type="NCBI Taxonomy" id="2508949"/>
    <lineage>
        <taxon>Bacteria</taxon>
        <taxon>Bacillati</taxon>
        <taxon>Bacillota</taxon>
        <taxon>Clostridia</taxon>
        <taxon>Christensenellales</taxon>
        <taxon>Christensenellaceae</taxon>
        <taxon>Candidatus Borkfalkia</taxon>
    </lineage>
</organism>
<dbReference type="InterPro" id="IPR036390">
    <property type="entry name" value="WH_DNA-bd_sf"/>
</dbReference>
<evidence type="ECO:0000256" key="2">
    <source>
        <dbReference type="ARBA" id="ARBA00023125"/>
    </source>
</evidence>
<dbReference type="InterPro" id="IPR014710">
    <property type="entry name" value="RmlC-like_jellyroll"/>
</dbReference>
<dbReference type="OrthoDB" id="9774616at2"/>
<evidence type="ECO:0000313" key="7">
    <source>
        <dbReference type="Proteomes" id="UP000291269"/>
    </source>
</evidence>
<protein>
    <submittedName>
        <fullName evidence="6">Crp/Fnr family transcriptional regulator</fullName>
    </submittedName>
</protein>
<evidence type="ECO:0000259" key="5">
    <source>
        <dbReference type="PROSITE" id="PS51063"/>
    </source>
</evidence>
<dbReference type="PROSITE" id="PS50042">
    <property type="entry name" value="CNMP_BINDING_3"/>
    <property type="match status" value="1"/>
</dbReference>
<dbReference type="EMBL" id="SDOZ01000004">
    <property type="protein sequence ID" value="RXZ58062.1"/>
    <property type="molecule type" value="Genomic_DNA"/>
</dbReference>
<keyword evidence="2" id="KW-0238">DNA-binding</keyword>
<dbReference type="InterPro" id="IPR050397">
    <property type="entry name" value="Env_Response_Regulators"/>
</dbReference>
<dbReference type="AlphaFoldDB" id="A0A4Q2K541"/>
<keyword evidence="7" id="KW-1185">Reference proteome</keyword>
<dbReference type="GO" id="GO:0003677">
    <property type="term" value="F:DNA binding"/>
    <property type="evidence" value="ECO:0007669"/>
    <property type="project" value="UniProtKB-KW"/>
</dbReference>
<dbReference type="GO" id="GO:0005829">
    <property type="term" value="C:cytosol"/>
    <property type="evidence" value="ECO:0007669"/>
    <property type="project" value="TreeGrafter"/>
</dbReference>
<dbReference type="RefSeq" id="WP_129227002.1">
    <property type="nucleotide sequence ID" value="NZ_SDOZ01000004.1"/>
</dbReference>
<reference evidence="6 7" key="1">
    <citation type="journal article" date="2019" name="Gut">
        <title>Antibiotics-induced monodominance of a novel gut bacterial order.</title>
        <authorList>
            <person name="Hildebrand F."/>
            <person name="Moitinho-Silva L."/>
            <person name="Blasche S."/>
            <person name="Jahn M.T."/>
            <person name="Gossmann T.I."/>
            <person name="Heuerta-Cepas J."/>
            <person name="Hercog R."/>
            <person name="Luetge M."/>
            <person name="Bahram M."/>
            <person name="Pryszlak A."/>
            <person name="Alves R.J."/>
            <person name="Waszak S.M."/>
            <person name="Zhu A."/>
            <person name="Ye L."/>
            <person name="Costea P.I."/>
            <person name="Aalvink S."/>
            <person name="Belzer C."/>
            <person name="Forslund S.K."/>
            <person name="Sunagawa S."/>
            <person name="Hentschel U."/>
            <person name="Merten C."/>
            <person name="Patil K.R."/>
            <person name="Benes V."/>
            <person name="Bork P."/>
        </authorList>
    </citation>
    <scope>NUCLEOTIDE SEQUENCE [LARGE SCALE GENOMIC DNA]</scope>
    <source>
        <strain evidence="6 7">HDS1380</strain>
    </source>
</reference>
<feature type="domain" description="Cyclic nucleotide-binding" evidence="4">
    <location>
        <begin position="10"/>
        <end position="109"/>
    </location>
</feature>
<gene>
    <name evidence="6" type="ORF">ESZ91_10420</name>
</gene>
<proteinExistence type="predicted"/>
<dbReference type="CDD" id="cd00038">
    <property type="entry name" value="CAP_ED"/>
    <property type="match status" value="1"/>
</dbReference>
<evidence type="ECO:0000259" key="4">
    <source>
        <dbReference type="PROSITE" id="PS50042"/>
    </source>
</evidence>
<dbReference type="SUPFAM" id="SSF51206">
    <property type="entry name" value="cAMP-binding domain-like"/>
    <property type="match status" value="1"/>
</dbReference>
<dbReference type="Proteomes" id="UP000291269">
    <property type="component" value="Unassembled WGS sequence"/>
</dbReference>
<dbReference type="SMART" id="SM00419">
    <property type="entry name" value="HTH_CRP"/>
    <property type="match status" value="1"/>
</dbReference>